<dbReference type="Gene3D" id="1.25.10.10">
    <property type="entry name" value="Leucine-rich Repeat Variant"/>
    <property type="match status" value="1"/>
</dbReference>
<proteinExistence type="predicted"/>
<evidence type="ECO:0000256" key="5">
    <source>
        <dbReference type="ARBA" id="ARBA00023306"/>
    </source>
</evidence>
<gene>
    <name evidence="7" type="ORF">PUMCH_002900</name>
</gene>
<dbReference type="Pfam" id="PF20168">
    <property type="entry name" value="PDS5"/>
    <property type="match status" value="1"/>
</dbReference>
<dbReference type="GO" id="GO:0051301">
    <property type="term" value="P:cell division"/>
    <property type="evidence" value="ECO:0007669"/>
    <property type="project" value="UniProtKB-KW"/>
</dbReference>
<evidence type="ECO:0000256" key="4">
    <source>
        <dbReference type="ARBA" id="ARBA00023242"/>
    </source>
</evidence>
<dbReference type="KEGG" id="asau:88173964"/>
<keyword evidence="2" id="KW-0132">Cell division</keyword>
<organism evidence="7 8">
    <name type="scientific">Australozyma saopauloensis</name>
    <dbReference type="NCBI Taxonomy" id="291208"/>
    <lineage>
        <taxon>Eukaryota</taxon>
        <taxon>Fungi</taxon>
        <taxon>Dikarya</taxon>
        <taxon>Ascomycota</taxon>
        <taxon>Saccharomycotina</taxon>
        <taxon>Pichiomycetes</taxon>
        <taxon>Metschnikowiaceae</taxon>
        <taxon>Australozyma</taxon>
    </lineage>
</organism>
<dbReference type="SUPFAM" id="SSF48371">
    <property type="entry name" value="ARM repeat"/>
    <property type="match status" value="1"/>
</dbReference>
<evidence type="ECO:0000256" key="3">
    <source>
        <dbReference type="ARBA" id="ARBA00022776"/>
    </source>
</evidence>
<dbReference type="RefSeq" id="XP_062877962.1">
    <property type="nucleotide sequence ID" value="XM_063021892.1"/>
</dbReference>
<evidence type="ECO:0000256" key="6">
    <source>
        <dbReference type="SAM" id="MobiDB-lite"/>
    </source>
</evidence>
<name>A0AAX4HAL4_9ASCO</name>
<sequence>MVRRVAYKDVLATPIISTIANTIPTKELLLRLQKIADTLSGIDQDDASTEDFRALAENLANKKLLANKNVGIRSYACCALTDILRLFAPDAPFEPETLSGIFKLFFAEFAGLWNEENPYYQQQCYILRRIVEVRSVVLIADLPDAEKLVSKMFETMYVLAGKGLPSRLEPLAAEMLSETVSEADTIPRDVVGLILKKLIVPASYPVAALKSNIGNTAFAFSLAVCQANVDKMARYVSQHFSEMLDASVSANDLGNTGKDFKASYAALEKIHSSSIQIWAHLPELLSSVMGLIGDELNSDNEKIRELATTSIGSMLASESSGQSSSTTRFISAHKSAWATWLKKSSDASAGIRAAWASNVVPILSTQTLTTDVLRELCDGLTKCLMDSNEKVRLTACKAIRSLPPSMFMNKLCSEHSLNSVLPLCREKHVDIRNEAIYFLSELYNYYLERDLQGKVIDFGVLGEMEIAKVKTILSSTIPNTILQLNYVNDKLLTATVDIVLFEQLAPFNDDSSIRMSRLCLLYENLDQRSRTTFNAINSRQKKTVEVMLKFVDFAEEYALESSLQAENKENSSESSKARKEKLLVSMERVIKWIVASFPGGIHSYECIERFFLLKNLRLINLLKNTINSQLDYKSVKNSIKEILMKVADEKSIKIDGESTRLSAADMISNLKLLLYRTSFIFYNKTNIGQIMELCMDQESRFHKVSNEIITEISNTSPAGFKSHAKTLATMIVQAKDIENSISLLRTLYRFGKKNSASLPSDEAFLDHLAELAVTGTATQARYAVKILHCYEDVDGQLKHIYDAILPFSTDKTTSAHICAVAQMTRLAYPALASQWNAVSHYVIEEVLRKNLFSMEETMSGEFISDSELQEHEVLNRKLCSFKLLVNKIRSIRESTEAPIVEKTVKLFSAFISNNGEVVKSSEELIPTPPGYRARLRLDAGRSLLKLAQVPVVDATISHDTIWKISRLLRDETLQVRKLTFESLRKYLSKNTISERFLFLVFMLGHEPDEVLKSDAKKWILSQHSKLEAKNNHMLETALARLVFGIANDGIFKQFIDEQETTEVSATKEVEAYIYALNYILVYLDTVAKENNCSLLYYIVSRVKQYRAVSNPDTLDDDSVNLYRVAELAQLMIKELADTKGWTLQTWPGKLNLPSDIYAMITDYDEALSVVSRIYIPDDVQVELRNYLAKPGATRAKRKPVQKLAQARGTKKTKVQRKAKDSEGYASDQESVAVTRPRRASRRATKKVVYEEESEEELDERSDVSDDSDFV</sequence>
<dbReference type="AlphaFoldDB" id="A0AAX4HAL4"/>
<dbReference type="InterPro" id="IPR011989">
    <property type="entry name" value="ARM-like"/>
</dbReference>
<keyword evidence="8" id="KW-1185">Reference proteome</keyword>
<evidence type="ECO:0000256" key="2">
    <source>
        <dbReference type="ARBA" id="ARBA00022618"/>
    </source>
</evidence>
<dbReference type="InterPro" id="IPR039776">
    <property type="entry name" value="Pds5"/>
</dbReference>
<keyword evidence="3" id="KW-0498">Mitosis</keyword>
<dbReference type="InterPro" id="IPR016024">
    <property type="entry name" value="ARM-type_fold"/>
</dbReference>
<dbReference type="PANTHER" id="PTHR12663">
    <property type="entry name" value="ANDROGEN INDUCED INHIBITOR OF PROLIFERATION AS3 / PDS5-RELATED"/>
    <property type="match status" value="1"/>
</dbReference>
<feature type="compositionally biased region" description="Basic residues" evidence="6">
    <location>
        <begin position="1235"/>
        <end position="1245"/>
    </location>
</feature>
<dbReference type="GO" id="GO:0006281">
    <property type="term" value="P:DNA repair"/>
    <property type="evidence" value="ECO:0007669"/>
    <property type="project" value="TreeGrafter"/>
</dbReference>
<dbReference type="GO" id="GO:0000785">
    <property type="term" value="C:chromatin"/>
    <property type="evidence" value="ECO:0007669"/>
    <property type="project" value="TreeGrafter"/>
</dbReference>
<evidence type="ECO:0000313" key="8">
    <source>
        <dbReference type="Proteomes" id="UP001338582"/>
    </source>
</evidence>
<protein>
    <recommendedName>
        <fullName evidence="9">Sister chromatid cohesion protein</fullName>
    </recommendedName>
</protein>
<keyword evidence="4" id="KW-0539">Nucleus</keyword>
<evidence type="ECO:0008006" key="9">
    <source>
        <dbReference type="Google" id="ProtNLM"/>
    </source>
</evidence>
<dbReference type="EMBL" id="CP138896">
    <property type="protein sequence ID" value="WPK25580.1"/>
    <property type="molecule type" value="Genomic_DNA"/>
</dbReference>
<dbReference type="GO" id="GO:0005634">
    <property type="term" value="C:nucleus"/>
    <property type="evidence" value="ECO:0007669"/>
    <property type="project" value="UniProtKB-SubCell"/>
</dbReference>
<reference evidence="7 8" key="1">
    <citation type="submission" date="2023-10" db="EMBL/GenBank/DDBJ databases">
        <title>Draft Genome Sequence of Candida saopaulonensis from a very Premature Infant with Sepsis.</title>
        <authorList>
            <person name="Ning Y."/>
            <person name="Dai R."/>
            <person name="Xiao M."/>
            <person name="Xu Y."/>
            <person name="Yan Q."/>
            <person name="Zhang L."/>
        </authorList>
    </citation>
    <scope>NUCLEOTIDE SEQUENCE [LARGE SCALE GENOMIC DNA]</scope>
    <source>
        <strain evidence="7 8">19XY460</strain>
    </source>
</reference>
<dbReference type="Proteomes" id="UP001338582">
    <property type="component" value="Chromosome 3"/>
</dbReference>
<feature type="compositionally biased region" description="Acidic residues" evidence="6">
    <location>
        <begin position="1250"/>
        <end position="1270"/>
    </location>
</feature>
<dbReference type="GeneID" id="88173964"/>
<feature type="region of interest" description="Disordered" evidence="6">
    <location>
        <begin position="1192"/>
        <end position="1270"/>
    </location>
</feature>
<evidence type="ECO:0000313" key="7">
    <source>
        <dbReference type="EMBL" id="WPK25580.1"/>
    </source>
</evidence>
<keyword evidence="5" id="KW-0131">Cell cycle</keyword>
<dbReference type="GO" id="GO:0007064">
    <property type="term" value="P:mitotic sister chromatid cohesion"/>
    <property type="evidence" value="ECO:0007669"/>
    <property type="project" value="InterPro"/>
</dbReference>
<comment type="subcellular location">
    <subcellularLocation>
        <location evidence="1">Nucleus</location>
    </subcellularLocation>
</comment>
<evidence type="ECO:0000256" key="1">
    <source>
        <dbReference type="ARBA" id="ARBA00004123"/>
    </source>
</evidence>
<dbReference type="PANTHER" id="PTHR12663:SF0">
    <property type="entry name" value="PRECOCIOUS DISSOCIATION OF SISTERS 5, ISOFORM A"/>
    <property type="match status" value="1"/>
</dbReference>
<dbReference type="CDD" id="cd19953">
    <property type="entry name" value="PDS5"/>
    <property type="match status" value="1"/>
</dbReference>
<accession>A0AAX4HAL4</accession>